<evidence type="ECO:0000256" key="1">
    <source>
        <dbReference type="SAM" id="MobiDB-lite"/>
    </source>
</evidence>
<evidence type="ECO:0000313" key="3">
    <source>
        <dbReference type="EMBL" id="BAE21255.1"/>
    </source>
</evidence>
<reference evidence="3" key="8">
    <citation type="journal article" date="2005" name="Science">
        <title>Antisense Transcription in the Mammalian Transcriptome.</title>
        <authorList>
            <consortium name="RIKEN Genome Exploration Research Group and Genome Science Group (Genome Network Project Core Group) and the FANTOM Consortium"/>
        </authorList>
    </citation>
    <scope>NUCLEOTIDE SEQUENCE</scope>
    <source>
        <strain evidence="3">C57BL/6J</strain>
        <tissue evidence="3">Head</tissue>
    </source>
</reference>
<name>Q3V196_MOUSE</name>
<dbReference type="AlphaFoldDB" id="Q3V196"/>
<reference evidence="3" key="4">
    <citation type="journal article" date="2001" name="Nature">
        <title>Functional annotation of a full-length mouse cDNA collection.</title>
        <authorList>
            <consortium name="The RIKEN Genome Exploration Research Group Phase II Team and the FANTOM Consortium"/>
        </authorList>
    </citation>
    <scope>NUCLEOTIDE SEQUENCE</scope>
    <source>
        <strain evidence="3">C57BL/6J</strain>
        <tissue evidence="3">Head</tissue>
    </source>
</reference>
<accession>Q3V196</accession>
<reference evidence="3" key="1">
    <citation type="journal article" date="1999" name="Methods Enzymol.">
        <title>High-efficiency full-length cDNA cloning.</title>
        <authorList>
            <person name="Carninci P."/>
            <person name="Hayashizaki Y."/>
        </authorList>
    </citation>
    <scope>NUCLEOTIDE SEQUENCE</scope>
    <source>
        <strain evidence="3">C57BL/6J</strain>
        <tissue evidence="3">Head</tissue>
    </source>
</reference>
<reference evidence="3" key="3">
    <citation type="journal article" date="2000" name="Genome Res.">
        <title>RIKEN integrated sequence analysis (RISA) system--384-format sequencing pipeline with 384 multicapillary sequencer.</title>
        <authorList>
            <person name="Shibata K."/>
            <person name="Itoh M."/>
            <person name="Aizawa K."/>
            <person name="Nagaoka S."/>
            <person name="Sasaki N."/>
            <person name="Carninci P."/>
            <person name="Konno H."/>
            <person name="Akiyama J."/>
            <person name="Nishi K."/>
            <person name="Kitsunai T."/>
            <person name="Tashiro H."/>
            <person name="Itoh M."/>
            <person name="Sumi N."/>
            <person name="Ishii Y."/>
            <person name="Nakamura S."/>
            <person name="Hazama M."/>
            <person name="Nishine T."/>
            <person name="Harada A."/>
            <person name="Yamamoto R."/>
            <person name="Matsumoto H."/>
            <person name="Sakaguchi S."/>
            <person name="Ikegami T."/>
            <person name="Kashiwagi K."/>
            <person name="Fujiwake S."/>
            <person name="Inoue K."/>
            <person name="Togawa Y."/>
            <person name="Izawa M."/>
            <person name="Ohara E."/>
            <person name="Watahiki M."/>
            <person name="Yoneda Y."/>
            <person name="Ishikawa T."/>
            <person name="Ozawa K."/>
            <person name="Tanaka T."/>
            <person name="Matsuura S."/>
            <person name="Kawai J."/>
            <person name="Okazaki Y."/>
            <person name="Muramatsu M."/>
            <person name="Inoue Y."/>
            <person name="Kira A."/>
            <person name="Hayashizaki Y."/>
        </authorList>
    </citation>
    <scope>NUCLEOTIDE SEQUENCE</scope>
    <source>
        <strain evidence="3">C57BL/6J</strain>
        <tissue evidence="3">Head</tissue>
    </source>
</reference>
<feature type="signal peptide" evidence="2">
    <location>
        <begin position="1"/>
        <end position="17"/>
    </location>
</feature>
<feature type="chain" id="PRO_5004230443" description="Secreted protein" evidence="2">
    <location>
        <begin position="18"/>
        <end position="102"/>
    </location>
</feature>
<proteinExistence type="evidence at transcript level"/>
<evidence type="ECO:0008006" key="4">
    <source>
        <dbReference type="Google" id="ProtNLM"/>
    </source>
</evidence>
<reference evidence="3" key="7">
    <citation type="journal article" date="2005" name="Science">
        <title>The Transcriptional Landscape of the Mammalian Genome.</title>
        <authorList>
            <consortium name="The FANTOM Consortium"/>
            <consortium name="Riken Genome Exploration Research Group and Genome Science Group (Genome Network Project Core Group)"/>
        </authorList>
    </citation>
    <scope>NUCLEOTIDE SEQUENCE</scope>
    <source>
        <strain evidence="3">C57BL/6J</strain>
        <tissue evidence="3">Head</tissue>
    </source>
</reference>
<evidence type="ECO:0000256" key="2">
    <source>
        <dbReference type="SAM" id="SignalP"/>
    </source>
</evidence>
<reference evidence="3" key="5">
    <citation type="journal article" date="2002" name="Nature">
        <title>Analysis of the mouse transcriptome based on functional annotation of 60,770 full-length cDNAs.</title>
        <authorList>
            <consortium name="The FANTOM Consortium and the RIKEN Genome Exploration Research Group Phase I and II Team"/>
        </authorList>
    </citation>
    <scope>NUCLEOTIDE SEQUENCE</scope>
    <source>
        <strain evidence="3">C57BL/6J</strain>
        <tissue evidence="3">Head</tissue>
    </source>
</reference>
<protein>
    <recommendedName>
        <fullName evidence="4">Secreted protein</fullName>
    </recommendedName>
</protein>
<feature type="region of interest" description="Disordered" evidence="1">
    <location>
        <begin position="71"/>
        <end position="102"/>
    </location>
</feature>
<keyword evidence="2" id="KW-0732">Signal</keyword>
<organism evidence="3">
    <name type="scientific">Mus musculus</name>
    <name type="common">Mouse</name>
    <dbReference type="NCBI Taxonomy" id="10090"/>
    <lineage>
        <taxon>Eukaryota</taxon>
        <taxon>Metazoa</taxon>
        <taxon>Chordata</taxon>
        <taxon>Craniata</taxon>
        <taxon>Vertebrata</taxon>
        <taxon>Euteleostomi</taxon>
        <taxon>Mammalia</taxon>
        <taxon>Eutheria</taxon>
        <taxon>Euarchontoglires</taxon>
        <taxon>Glires</taxon>
        <taxon>Rodentia</taxon>
        <taxon>Myomorpha</taxon>
        <taxon>Muroidea</taxon>
        <taxon>Muridae</taxon>
        <taxon>Murinae</taxon>
        <taxon>Mus</taxon>
        <taxon>Mus</taxon>
    </lineage>
</organism>
<reference evidence="3" key="6">
    <citation type="submission" date="2004-03" db="EMBL/GenBank/DDBJ databases">
        <authorList>
            <person name="Arakawa T."/>
            <person name="Carninci P."/>
            <person name="Fukuda S."/>
            <person name="Hashizume W."/>
            <person name="Hayashida K."/>
            <person name="Hori F."/>
            <person name="Iida J."/>
            <person name="Imamura K."/>
            <person name="Imotani K."/>
            <person name="Itoh M."/>
            <person name="Kanagawa S."/>
            <person name="Kawai J."/>
            <person name="Kojima M."/>
            <person name="Konno H."/>
            <person name="Murata M."/>
            <person name="Nakamura M."/>
            <person name="Ninomiya N."/>
            <person name="Nishiyori H."/>
            <person name="Nomura K."/>
            <person name="Ohno M."/>
            <person name="Sakazume N."/>
            <person name="Sano H."/>
            <person name="Sasaki D."/>
            <person name="Shibata K."/>
            <person name="Shiraki T."/>
            <person name="Tagami M."/>
            <person name="Tagami Y."/>
            <person name="Waki K."/>
            <person name="Watahiki A."/>
            <person name="Muramatsu M."/>
            <person name="Hayashizaki Y."/>
        </authorList>
    </citation>
    <scope>NUCLEOTIDE SEQUENCE</scope>
    <source>
        <strain evidence="3">C57BL/6J</strain>
        <tissue evidence="3">Head</tissue>
    </source>
</reference>
<sequence length="102" mass="11630">MLSFVVFSTLFPAPGSLLHILDTQLNEEEGEGGKRADLRAQMQMIRPEPATRQTNAWSTVKTTNMQLAVHRREHHKGGKENKQADKQKMMVAHCPQRRPQLI</sequence>
<dbReference type="EMBL" id="AK132601">
    <property type="protein sequence ID" value="BAE21255.1"/>
    <property type="molecule type" value="mRNA"/>
</dbReference>
<reference evidence="3" key="2">
    <citation type="journal article" date="2000" name="Genome Res.">
        <title>Normalization and subtraction of cap-trapper-selected cDNAs to prepare full-length cDNA libraries for rapid discovery of new genes.</title>
        <authorList>
            <person name="Carninci P."/>
            <person name="Shibata Y."/>
            <person name="Hayatsu N."/>
            <person name="Sugahara Y."/>
            <person name="Shibata K."/>
            <person name="Itoh M."/>
            <person name="Konno H."/>
            <person name="Okazaki Y."/>
            <person name="Muramatsu M."/>
            <person name="Hayashizaki Y."/>
        </authorList>
    </citation>
    <scope>NUCLEOTIDE SEQUENCE</scope>
    <source>
        <strain evidence="3">C57BL/6J</strain>
        <tissue evidence="3">Head</tissue>
    </source>
</reference>
<feature type="compositionally biased region" description="Basic and acidic residues" evidence="1">
    <location>
        <begin position="78"/>
        <end position="88"/>
    </location>
</feature>